<organism evidence="1 2">
    <name type="scientific">Manduca sexta</name>
    <name type="common">Tobacco hawkmoth</name>
    <name type="synonym">Tobacco hornworm</name>
    <dbReference type="NCBI Taxonomy" id="7130"/>
    <lineage>
        <taxon>Eukaryota</taxon>
        <taxon>Metazoa</taxon>
        <taxon>Ecdysozoa</taxon>
        <taxon>Arthropoda</taxon>
        <taxon>Hexapoda</taxon>
        <taxon>Insecta</taxon>
        <taxon>Pterygota</taxon>
        <taxon>Neoptera</taxon>
        <taxon>Endopterygota</taxon>
        <taxon>Lepidoptera</taxon>
        <taxon>Glossata</taxon>
        <taxon>Ditrysia</taxon>
        <taxon>Bombycoidea</taxon>
        <taxon>Sphingidae</taxon>
        <taxon>Sphinginae</taxon>
        <taxon>Sphingini</taxon>
        <taxon>Manduca</taxon>
    </lineage>
</organism>
<reference evidence="1" key="2">
    <citation type="submission" date="2020-12" db="EMBL/GenBank/DDBJ databases">
        <authorList>
            <person name="Kanost M."/>
        </authorList>
    </citation>
    <scope>NUCLEOTIDE SEQUENCE</scope>
</reference>
<sequence>MLCLTGWPYECTEFSESRPYFWRPYFKICCLKPAALRPIHKLNTGDMLKETYCTARANCVDKLNENTELLKENKRELDKISGIIAKEAEQRTYASVAATGQRQGQPLSAATALHSIVVKSKDEQETGDEVVEKIREVVNATEEGIRIDRIRKARERKVIIGCRYKEEINKIKEKIGKAGDKLSVQEIENKDPLIIVKDVLSCHKDEDILRAIRRQNKNILDKIEKSEDRMEIRYRKRARNPLMMHVVVKVSPQIWALTTEAGALHIDVQRVRVEDQSPLVQCSRCLGYGHGRRFCRVSLDVCSHCGGQHLRSDCPDWTAAVQPTCCNCQKAKMTDTSHNAFSRDCPVRKRWDTLARSAIAYC</sequence>
<accession>A0A921ZWT5</accession>
<gene>
    <name evidence="1" type="ORF">O3G_MSEX015240</name>
</gene>
<reference evidence="1" key="1">
    <citation type="journal article" date="2016" name="Insect Biochem. Mol. Biol.">
        <title>Multifaceted biological insights from a draft genome sequence of the tobacco hornworm moth, Manduca sexta.</title>
        <authorList>
            <person name="Kanost M.R."/>
            <person name="Arrese E.L."/>
            <person name="Cao X."/>
            <person name="Chen Y.R."/>
            <person name="Chellapilla S."/>
            <person name="Goldsmith M.R."/>
            <person name="Grosse-Wilde E."/>
            <person name="Heckel D.G."/>
            <person name="Herndon N."/>
            <person name="Jiang H."/>
            <person name="Papanicolaou A."/>
            <person name="Qu J."/>
            <person name="Soulages J.L."/>
            <person name="Vogel H."/>
            <person name="Walters J."/>
            <person name="Waterhouse R.M."/>
            <person name="Ahn S.J."/>
            <person name="Almeida F.C."/>
            <person name="An C."/>
            <person name="Aqrawi P."/>
            <person name="Bretschneider A."/>
            <person name="Bryant W.B."/>
            <person name="Bucks S."/>
            <person name="Chao H."/>
            <person name="Chevignon G."/>
            <person name="Christen J.M."/>
            <person name="Clarke D.F."/>
            <person name="Dittmer N.T."/>
            <person name="Ferguson L.C.F."/>
            <person name="Garavelou S."/>
            <person name="Gordon K.H.J."/>
            <person name="Gunaratna R.T."/>
            <person name="Han Y."/>
            <person name="Hauser F."/>
            <person name="He Y."/>
            <person name="Heidel-Fischer H."/>
            <person name="Hirsh A."/>
            <person name="Hu Y."/>
            <person name="Jiang H."/>
            <person name="Kalra D."/>
            <person name="Klinner C."/>
            <person name="Konig C."/>
            <person name="Kovar C."/>
            <person name="Kroll A.R."/>
            <person name="Kuwar S.S."/>
            <person name="Lee S.L."/>
            <person name="Lehman R."/>
            <person name="Li K."/>
            <person name="Li Z."/>
            <person name="Liang H."/>
            <person name="Lovelace S."/>
            <person name="Lu Z."/>
            <person name="Mansfield J.H."/>
            <person name="McCulloch K.J."/>
            <person name="Mathew T."/>
            <person name="Morton B."/>
            <person name="Muzny D.M."/>
            <person name="Neunemann D."/>
            <person name="Ongeri F."/>
            <person name="Pauchet Y."/>
            <person name="Pu L.L."/>
            <person name="Pyrousis I."/>
            <person name="Rao X.J."/>
            <person name="Redding A."/>
            <person name="Roesel C."/>
            <person name="Sanchez-Gracia A."/>
            <person name="Schaack S."/>
            <person name="Shukla A."/>
            <person name="Tetreau G."/>
            <person name="Wang Y."/>
            <person name="Xiong G.H."/>
            <person name="Traut W."/>
            <person name="Walsh T.K."/>
            <person name="Worley K.C."/>
            <person name="Wu D."/>
            <person name="Wu W."/>
            <person name="Wu Y.Q."/>
            <person name="Zhang X."/>
            <person name="Zou Z."/>
            <person name="Zucker H."/>
            <person name="Briscoe A.D."/>
            <person name="Burmester T."/>
            <person name="Clem R.J."/>
            <person name="Feyereisen R."/>
            <person name="Grimmelikhuijzen C.J.P."/>
            <person name="Hamodrakas S.J."/>
            <person name="Hansson B.S."/>
            <person name="Huguet E."/>
            <person name="Jermiin L.S."/>
            <person name="Lan Q."/>
            <person name="Lehman H.K."/>
            <person name="Lorenzen M."/>
            <person name="Merzendorfer H."/>
            <person name="Michalopoulos I."/>
            <person name="Morton D.B."/>
            <person name="Muthukrishnan S."/>
            <person name="Oakeshott J.G."/>
            <person name="Palmer W."/>
            <person name="Park Y."/>
            <person name="Passarelli A.L."/>
            <person name="Rozas J."/>
            <person name="Schwartz L.M."/>
            <person name="Smith W."/>
            <person name="Southgate A."/>
            <person name="Vilcinskas A."/>
            <person name="Vogt R."/>
            <person name="Wang P."/>
            <person name="Werren J."/>
            <person name="Yu X.Q."/>
            <person name="Zhou J.J."/>
            <person name="Brown S.J."/>
            <person name="Scherer S.E."/>
            <person name="Richards S."/>
            <person name="Blissard G.W."/>
        </authorList>
    </citation>
    <scope>NUCLEOTIDE SEQUENCE</scope>
</reference>
<evidence type="ECO:0000313" key="2">
    <source>
        <dbReference type="Proteomes" id="UP000791440"/>
    </source>
</evidence>
<dbReference type="AlphaFoldDB" id="A0A921ZWT5"/>
<evidence type="ECO:0000313" key="1">
    <source>
        <dbReference type="EMBL" id="KAG6465571.1"/>
    </source>
</evidence>
<keyword evidence="2" id="KW-1185">Reference proteome</keyword>
<proteinExistence type="predicted"/>
<comment type="caution">
    <text evidence="1">The sequence shown here is derived from an EMBL/GenBank/DDBJ whole genome shotgun (WGS) entry which is preliminary data.</text>
</comment>
<name>A0A921ZWT5_MANSE</name>
<evidence type="ECO:0008006" key="3">
    <source>
        <dbReference type="Google" id="ProtNLM"/>
    </source>
</evidence>
<protein>
    <recommendedName>
        <fullName evidence="3">Gag-like protein</fullName>
    </recommendedName>
</protein>
<dbReference type="EMBL" id="JH669586">
    <property type="protein sequence ID" value="KAG6465571.1"/>
    <property type="molecule type" value="Genomic_DNA"/>
</dbReference>
<dbReference type="Proteomes" id="UP000791440">
    <property type="component" value="Unassembled WGS sequence"/>
</dbReference>